<dbReference type="PROSITE" id="PS50965">
    <property type="entry name" value="NERD"/>
    <property type="match status" value="1"/>
</dbReference>
<gene>
    <name evidence="2" type="ORF">GCM10009332_29540</name>
</gene>
<reference evidence="2" key="1">
    <citation type="journal article" date="2014" name="Int. J. Syst. Evol. Microbiol.">
        <title>Complete genome sequence of Corynebacterium casei LMG S-19264T (=DSM 44701T), isolated from a smear-ripened cheese.</title>
        <authorList>
            <consortium name="US DOE Joint Genome Institute (JGI-PGF)"/>
            <person name="Walter F."/>
            <person name="Albersmeier A."/>
            <person name="Kalinowski J."/>
            <person name="Ruckert C."/>
        </authorList>
    </citation>
    <scope>NUCLEOTIDE SEQUENCE</scope>
    <source>
        <strain evidence="2">JCM 30804</strain>
    </source>
</reference>
<evidence type="ECO:0000313" key="2">
    <source>
        <dbReference type="EMBL" id="GGI90260.1"/>
    </source>
</evidence>
<dbReference type="AlphaFoldDB" id="A0A917JW74"/>
<proteinExistence type="predicted"/>
<evidence type="ECO:0000313" key="3">
    <source>
        <dbReference type="Proteomes" id="UP000613743"/>
    </source>
</evidence>
<dbReference type="Proteomes" id="UP000613743">
    <property type="component" value="Unassembled WGS sequence"/>
</dbReference>
<dbReference type="EMBL" id="BMPZ01000010">
    <property type="protein sequence ID" value="GGI90260.1"/>
    <property type="molecule type" value="Genomic_DNA"/>
</dbReference>
<dbReference type="InterPro" id="IPR011528">
    <property type="entry name" value="NERD"/>
</dbReference>
<feature type="domain" description="NERD" evidence="1">
    <location>
        <begin position="13"/>
        <end position="78"/>
    </location>
</feature>
<evidence type="ECO:0000259" key="1">
    <source>
        <dbReference type="PROSITE" id="PS50965"/>
    </source>
</evidence>
<accession>A0A917JW74</accession>
<dbReference type="Pfam" id="PF08378">
    <property type="entry name" value="NERD"/>
    <property type="match status" value="1"/>
</dbReference>
<organism evidence="2 3">
    <name type="scientific">Shewanella gelidii</name>
    <dbReference type="NCBI Taxonomy" id="1642821"/>
    <lineage>
        <taxon>Bacteria</taxon>
        <taxon>Pseudomonadati</taxon>
        <taxon>Pseudomonadota</taxon>
        <taxon>Gammaproteobacteria</taxon>
        <taxon>Alteromonadales</taxon>
        <taxon>Shewanellaceae</taxon>
        <taxon>Shewanella</taxon>
    </lineage>
</organism>
<sequence length="78" mass="8669">MCALFLLRNNIDKGNLGEAKVYQALATALPAKDYQILNNITLPLEDGGTTQIDHIVVSEFGVFVIETKNLQGWIFWSS</sequence>
<protein>
    <recommendedName>
        <fullName evidence="1">NERD domain-containing protein</fullName>
    </recommendedName>
</protein>
<reference evidence="2" key="2">
    <citation type="submission" date="2020-09" db="EMBL/GenBank/DDBJ databases">
        <authorList>
            <person name="Sun Q."/>
            <person name="Ohkuma M."/>
        </authorList>
    </citation>
    <scope>NUCLEOTIDE SEQUENCE</scope>
    <source>
        <strain evidence="2">JCM 30804</strain>
    </source>
</reference>
<name>A0A917JW74_9GAMM</name>
<keyword evidence="3" id="KW-1185">Reference proteome</keyword>
<dbReference type="RefSeq" id="WP_373290758.1">
    <property type="nucleotide sequence ID" value="NZ_BMPZ01000010.1"/>
</dbReference>
<comment type="caution">
    <text evidence="2">The sequence shown here is derived from an EMBL/GenBank/DDBJ whole genome shotgun (WGS) entry which is preliminary data.</text>
</comment>